<evidence type="ECO:0000313" key="4">
    <source>
        <dbReference type="Proteomes" id="UP000078435"/>
    </source>
</evidence>
<dbReference type="Gene3D" id="6.10.280.50">
    <property type="match status" value="1"/>
</dbReference>
<feature type="coiled-coil region" evidence="1">
    <location>
        <begin position="41"/>
        <end position="68"/>
    </location>
</feature>
<dbReference type="Proteomes" id="UP000078435">
    <property type="component" value="Unassembled WGS sequence"/>
</dbReference>
<organism evidence="2 4">
    <name type="scientific">Aeromonas enteropelogenes</name>
    <name type="common">Aeromonas trota</name>
    <dbReference type="NCBI Taxonomy" id="29489"/>
    <lineage>
        <taxon>Bacteria</taxon>
        <taxon>Pseudomonadati</taxon>
        <taxon>Pseudomonadota</taxon>
        <taxon>Gammaproteobacteria</taxon>
        <taxon>Aeromonadales</taxon>
        <taxon>Aeromonadaceae</taxon>
        <taxon>Aeromonas</taxon>
    </lineage>
</organism>
<dbReference type="Proteomes" id="UP001491613">
    <property type="component" value="Unassembled WGS sequence"/>
</dbReference>
<accession>A0A175VJ87</accession>
<dbReference type="InterPro" id="IPR007420">
    <property type="entry name" value="DUF465"/>
</dbReference>
<dbReference type="Pfam" id="PF04325">
    <property type="entry name" value="DUF465"/>
    <property type="match status" value="1"/>
</dbReference>
<dbReference type="EMBL" id="JMGO02000003">
    <property type="protein sequence ID" value="KXU80539.1"/>
    <property type="molecule type" value="Genomic_DNA"/>
</dbReference>
<reference evidence="3 5" key="2">
    <citation type="submission" date="2024-01" db="EMBL/GenBank/DDBJ databases">
        <title>Horizontal gene transfer in Aeromonas trota.</title>
        <authorList>
            <person name="Otero Olarra J.E."/>
            <person name="Perez Valdespino A."/>
        </authorList>
    </citation>
    <scope>NUCLEOTIDE SEQUENCE [LARGE SCALE GENOMIC DNA]</scope>
    <source>
        <strain evidence="3 5">9.1</strain>
    </source>
</reference>
<comment type="caution">
    <text evidence="2">The sequence shown here is derived from an EMBL/GenBank/DDBJ whole genome shotgun (WGS) entry which is preliminary data.</text>
</comment>
<dbReference type="GeneID" id="92812492"/>
<evidence type="ECO:0000256" key="1">
    <source>
        <dbReference type="SAM" id="Coils"/>
    </source>
</evidence>
<sequence length="72" mass="8812">MFPEYRELISKLKSSDVHFQKMFDLHNDLDEEIRKLEKHHASDYSSEVKDLKKQKLKLKEEIYEILKQHPQQ</sequence>
<dbReference type="InterPro" id="IPR038444">
    <property type="entry name" value="DUF465_sf"/>
</dbReference>
<dbReference type="AlphaFoldDB" id="A0A175VJ87"/>
<evidence type="ECO:0000313" key="3">
    <source>
        <dbReference type="EMBL" id="MEL3918615.1"/>
    </source>
</evidence>
<name>A0A175VJ87_AEREN</name>
<keyword evidence="1" id="KW-0175">Coiled coil</keyword>
<protein>
    <submittedName>
        <fullName evidence="3">DUF465 domain-containing protein</fullName>
    </submittedName>
</protein>
<keyword evidence="5" id="KW-1185">Reference proteome</keyword>
<dbReference type="EMBL" id="JAZDDP010000001">
    <property type="protein sequence ID" value="MEL3918615.1"/>
    <property type="molecule type" value="Genomic_DNA"/>
</dbReference>
<dbReference type="STRING" id="29489.VL01_02770"/>
<reference evidence="2 4" key="1">
    <citation type="submission" date="2016-02" db="EMBL/GenBank/DDBJ databases">
        <title>Draft genome sequence of Aeromonas trota strain 1999lcr isolated from cerebrospinal fluid (CSF).</title>
        <authorList>
            <person name="Dallagassa C.B."/>
            <person name="Prediger K.C."/>
            <person name="Weiss V.A."/>
            <person name="Assis F.E."/>
            <person name="Baura V."/>
            <person name="Cruz L.M."/>
            <person name="Souza E.M."/>
            <person name="Pedrosa F.O."/>
            <person name="Fadel-Picheth C.M."/>
        </authorList>
    </citation>
    <scope>NUCLEOTIDE SEQUENCE [LARGE SCALE GENOMIC DNA]</scope>
    <source>
        <strain evidence="2 4">1999lcr</strain>
    </source>
</reference>
<dbReference type="OrthoDB" id="5616367at2"/>
<evidence type="ECO:0000313" key="2">
    <source>
        <dbReference type="EMBL" id="KXU80539.1"/>
    </source>
</evidence>
<gene>
    <name evidence="2" type="ORF">LCR_10585</name>
    <name evidence="3" type="ORF">V1482_04240</name>
</gene>
<proteinExistence type="predicted"/>
<dbReference type="RefSeq" id="WP_026457390.1">
    <property type="nucleotide sequence ID" value="NZ_AP027939.1"/>
</dbReference>
<evidence type="ECO:0000313" key="5">
    <source>
        <dbReference type="Proteomes" id="UP001491613"/>
    </source>
</evidence>